<dbReference type="SUPFAM" id="SSF102712">
    <property type="entry name" value="JAB1/MPN domain"/>
    <property type="match status" value="1"/>
</dbReference>
<dbReference type="Proteomes" id="UP000252884">
    <property type="component" value="Unassembled WGS sequence"/>
</dbReference>
<dbReference type="InterPro" id="IPR020891">
    <property type="entry name" value="UPF0758_CS"/>
</dbReference>
<dbReference type="GO" id="GO:0046872">
    <property type="term" value="F:metal ion binding"/>
    <property type="evidence" value="ECO:0007669"/>
    <property type="project" value="UniProtKB-KW"/>
</dbReference>
<evidence type="ECO:0000256" key="3">
    <source>
        <dbReference type="ARBA" id="ARBA00022801"/>
    </source>
</evidence>
<evidence type="ECO:0000259" key="6">
    <source>
        <dbReference type="PROSITE" id="PS50249"/>
    </source>
</evidence>
<evidence type="ECO:0000256" key="4">
    <source>
        <dbReference type="ARBA" id="ARBA00022833"/>
    </source>
</evidence>
<feature type="domain" description="MPN" evidence="6">
    <location>
        <begin position="53"/>
        <end position="175"/>
    </location>
</feature>
<evidence type="ECO:0000313" key="8">
    <source>
        <dbReference type="Proteomes" id="UP000252884"/>
    </source>
</evidence>
<accession>A0A368XE67</accession>
<keyword evidence="8" id="KW-1185">Reference proteome</keyword>
<keyword evidence="5" id="KW-0482">Metalloprotease</keyword>
<evidence type="ECO:0000313" key="7">
    <source>
        <dbReference type="EMBL" id="RCW66240.1"/>
    </source>
</evidence>
<name>A0A368XE67_9BURK</name>
<keyword evidence="3" id="KW-0378">Hydrolase</keyword>
<dbReference type="PROSITE" id="PS50249">
    <property type="entry name" value="MPN"/>
    <property type="match status" value="1"/>
</dbReference>
<dbReference type="GO" id="GO:0006508">
    <property type="term" value="P:proteolysis"/>
    <property type="evidence" value="ECO:0007669"/>
    <property type="project" value="UniProtKB-KW"/>
</dbReference>
<dbReference type="CDD" id="cd08071">
    <property type="entry name" value="MPN_DUF2466"/>
    <property type="match status" value="1"/>
</dbReference>
<reference evidence="7 8" key="1">
    <citation type="submission" date="2018-07" db="EMBL/GenBank/DDBJ databases">
        <title>Genomic Encyclopedia of Type Strains, Phase IV (KMG-IV): sequencing the most valuable type-strain genomes for metagenomic binning, comparative biology and taxonomic classification.</title>
        <authorList>
            <person name="Goeker M."/>
        </authorList>
    </citation>
    <scope>NUCLEOTIDE SEQUENCE [LARGE SCALE GENOMIC DNA]</scope>
    <source>
        <strain evidence="7 8">DSM 21634</strain>
    </source>
</reference>
<keyword evidence="1" id="KW-0645">Protease</keyword>
<sequence>MSSFNATRSRFGHQRERGLSVRDVSGVYRTVRPAEILQAAQQVLEARLTHTPVLDGPSTVKEYLRVKLGTLEHEVFGVVFLNCQHAVIAVEELFRGSVSQAVVYPREVVKHAMLHNSSACILFHNHPSGTAEPSKADEHLTSQLQAALKLVDCRVLDHLIVISTTVRSMAEMGLI</sequence>
<dbReference type="PANTHER" id="PTHR30471:SF3">
    <property type="entry name" value="UPF0758 PROTEIN YEES-RELATED"/>
    <property type="match status" value="1"/>
</dbReference>
<evidence type="ECO:0000256" key="1">
    <source>
        <dbReference type="ARBA" id="ARBA00022670"/>
    </source>
</evidence>
<dbReference type="PROSITE" id="PS01302">
    <property type="entry name" value="UPF0758"/>
    <property type="match status" value="1"/>
</dbReference>
<keyword evidence="4" id="KW-0862">Zinc</keyword>
<dbReference type="InterPro" id="IPR001405">
    <property type="entry name" value="UPF0758"/>
</dbReference>
<dbReference type="Pfam" id="PF04002">
    <property type="entry name" value="RadC"/>
    <property type="match status" value="1"/>
</dbReference>
<protein>
    <submittedName>
        <fullName evidence="7">DNA repair protein RadC</fullName>
    </submittedName>
</protein>
<dbReference type="RefSeq" id="WP_114471597.1">
    <property type="nucleotide sequence ID" value="NZ_QPJK01000011.1"/>
</dbReference>
<dbReference type="InterPro" id="IPR025657">
    <property type="entry name" value="RadC_JAB"/>
</dbReference>
<evidence type="ECO:0000256" key="5">
    <source>
        <dbReference type="ARBA" id="ARBA00023049"/>
    </source>
</evidence>
<dbReference type="AlphaFoldDB" id="A0A368XE67"/>
<dbReference type="OrthoDB" id="9804482at2"/>
<keyword evidence="2" id="KW-0479">Metal-binding</keyword>
<dbReference type="PANTHER" id="PTHR30471">
    <property type="entry name" value="DNA REPAIR PROTEIN RADC"/>
    <property type="match status" value="1"/>
</dbReference>
<dbReference type="EMBL" id="QPJK01000011">
    <property type="protein sequence ID" value="RCW66240.1"/>
    <property type="molecule type" value="Genomic_DNA"/>
</dbReference>
<gene>
    <name evidence="7" type="ORF">DES41_111198</name>
</gene>
<dbReference type="GO" id="GO:0008237">
    <property type="term" value="F:metallopeptidase activity"/>
    <property type="evidence" value="ECO:0007669"/>
    <property type="project" value="UniProtKB-KW"/>
</dbReference>
<proteinExistence type="predicted"/>
<dbReference type="InterPro" id="IPR037518">
    <property type="entry name" value="MPN"/>
</dbReference>
<evidence type="ECO:0000256" key="2">
    <source>
        <dbReference type="ARBA" id="ARBA00022723"/>
    </source>
</evidence>
<dbReference type="Gene3D" id="3.40.140.10">
    <property type="entry name" value="Cytidine Deaminase, domain 2"/>
    <property type="match status" value="1"/>
</dbReference>
<comment type="caution">
    <text evidence="7">The sequence shown here is derived from an EMBL/GenBank/DDBJ whole genome shotgun (WGS) entry which is preliminary data.</text>
</comment>
<organism evidence="7 8">
    <name type="scientific">Pseudorhodoferax soli</name>
    <dbReference type="NCBI Taxonomy" id="545864"/>
    <lineage>
        <taxon>Bacteria</taxon>
        <taxon>Pseudomonadati</taxon>
        <taxon>Pseudomonadota</taxon>
        <taxon>Betaproteobacteria</taxon>
        <taxon>Burkholderiales</taxon>
        <taxon>Comamonadaceae</taxon>
    </lineage>
</organism>